<feature type="transmembrane region" description="Helical" evidence="2">
    <location>
        <begin position="175"/>
        <end position="194"/>
    </location>
</feature>
<sequence length="680" mass="75801">MSAIIAEPKSFFRADIEGLRALAVLGVIAFHFGVTDLPGGFVGVDVFFVISGYLITKHLLQEMDRRGTVDLLTFYARRARRLLPASIFVILVTLLAGYFILAPSEQQLYSKGALFASTYVINLWLIRWSLDYFAPDANSNPFIHFWSLSVEEQFYLVWPAVLLLFVRVRAGRRSLFIMMAGIAVISFALCAWLTEVSQPWAFYFSPFRAWEFALGGLASMTLSENWAKRSPVSPLLGWLGLGLIMATYLTVSEQDPFPGFIALAPAAGTVMVLLSGLRQSAAGPMRLLAMAPFQWTGKLSYSLYLWHWPVIVYASMLMPDMTVMQRFACLALTFVLSIISYHLVENPIRRNAWLIAGTGRSIGLAAILTVSGAAVAYGNAKFAGRNFSSEQQMIATSAERSSSVRQSDESCVADLQTIKPKFCAFGAPVSDRTVVLFGDSHADHWSTPLIEIAKKEGFRLLTYMKSSCRATRMTTYSTKLRRNYTECDEWREQAMREIIAMKPQMVIISQLSIGHLDEEISDPSEYAARKKQWTEGIGSTVRTLSDAGMEIVYLRDVPTHKSYIDKCVARALWQKRNPSVCDTPRAEAMDEADSKTEREIIARIANARYVDMTDLFCNQTTCQAMIDGKLTFRDRHHIATPYAASLAGPVEQAVFGKERTAKVQPADSNGRKSEAASTAR</sequence>
<evidence type="ECO:0000256" key="1">
    <source>
        <dbReference type="SAM" id="MobiDB-lite"/>
    </source>
</evidence>
<feature type="transmembrane region" description="Helical" evidence="2">
    <location>
        <begin position="299"/>
        <end position="318"/>
    </location>
</feature>
<evidence type="ECO:0000259" key="4">
    <source>
        <dbReference type="Pfam" id="PF19040"/>
    </source>
</evidence>
<evidence type="ECO:0000313" key="6">
    <source>
        <dbReference type="Proteomes" id="UP001628091"/>
    </source>
</evidence>
<accession>A0ABQ0H441</accession>
<proteinExistence type="predicted"/>
<dbReference type="GO" id="GO:0016746">
    <property type="term" value="F:acyltransferase activity"/>
    <property type="evidence" value="ECO:0007669"/>
    <property type="project" value="UniProtKB-KW"/>
</dbReference>
<feature type="transmembrane region" description="Helical" evidence="2">
    <location>
        <begin position="324"/>
        <end position="344"/>
    </location>
</feature>
<gene>
    <name evidence="5" type="ORF">PPNSA23_36460</name>
</gene>
<feature type="transmembrane region" description="Helical" evidence="2">
    <location>
        <begin position="200"/>
        <end position="220"/>
    </location>
</feature>
<feature type="domain" description="Acyltransferase 3" evidence="3">
    <location>
        <begin position="14"/>
        <end position="341"/>
    </location>
</feature>
<feature type="transmembrane region" description="Helical" evidence="2">
    <location>
        <begin position="257"/>
        <end position="278"/>
    </location>
</feature>
<keyword evidence="2" id="KW-0812">Transmembrane</keyword>
<feature type="transmembrane region" description="Helical" evidence="2">
    <location>
        <begin position="351"/>
        <end position="377"/>
    </location>
</feature>
<evidence type="ECO:0000259" key="3">
    <source>
        <dbReference type="Pfam" id="PF01757"/>
    </source>
</evidence>
<feature type="transmembrane region" description="Helical" evidence="2">
    <location>
        <begin position="232"/>
        <end position="251"/>
    </location>
</feature>
<keyword evidence="5" id="KW-0012">Acyltransferase</keyword>
<dbReference type="InterPro" id="IPR043968">
    <property type="entry name" value="SGNH"/>
</dbReference>
<organism evidence="5 6">
    <name type="scientific">Phyllobacterium phragmitis</name>
    <dbReference type="NCBI Taxonomy" id="2670329"/>
    <lineage>
        <taxon>Bacteria</taxon>
        <taxon>Pseudomonadati</taxon>
        <taxon>Pseudomonadota</taxon>
        <taxon>Alphaproteobacteria</taxon>
        <taxon>Hyphomicrobiales</taxon>
        <taxon>Phyllobacteriaceae</taxon>
        <taxon>Phyllobacterium</taxon>
    </lineage>
</organism>
<dbReference type="Proteomes" id="UP001628091">
    <property type="component" value="Unassembled WGS sequence"/>
</dbReference>
<keyword evidence="5" id="KW-0808">Transferase</keyword>
<feature type="domain" description="SGNH" evidence="4">
    <location>
        <begin position="419"/>
        <end position="648"/>
    </location>
</feature>
<evidence type="ECO:0000313" key="5">
    <source>
        <dbReference type="EMBL" id="GAB1583703.1"/>
    </source>
</evidence>
<dbReference type="RefSeq" id="WP_407866262.1">
    <property type="nucleotide sequence ID" value="NZ_BAAFZP010000002.1"/>
</dbReference>
<feature type="transmembrane region" description="Helical" evidence="2">
    <location>
        <begin position="113"/>
        <end position="130"/>
    </location>
</feature>
<feature type="transmembrane region" description="Helical" evidence="2">
    <location>
        <begin position="82"/>
        <end position="101"/>
    </location>
</feature>
<dbReference type="EMBL" id="BAAFZP010000002">
    <property type="protein sequence ID" value="GAB1583703.1"/>
    <property type="molecule type" value="Genomic_DNA"/>
</dbReference>
<dbReference type="Pfam" id="PF19040">
    <property type="entry name" value="SGNH"/>
    <property type="match status" value="1"/>
</dbReference>
<dbReference type="InterPro" id="IPR050879">
    <property type="entry name" value="Acyltransferase_3"/>
</dbReference>
<comment type="caution">
    <text evidence="5">The sequence shown here is derived from an EMBL/GenBank/DDBJ whole genome shotgun (WGS) entry which is preliminary data.</text>
</comment>
<feature type="transmembrane region" description="Helical" evidence="2">
    <location>
        <begin position="21"/>
        <end position="54"/>
    </location>
</feature>
<dbReference type="Pfam" id="PF01757">
    <property type="entry name" value="Acyl_transf_3"/>
    <property type="match status" value="1"/>
</dbReference>
<protein>
    <submittedName>
        <fullName evidence="5">Acyltransferase family protein</fullName>
    </submittedName>
</protein>
<feature type="transmembrane region" description="Helical" evidence="2">
    <location>
        <begin position="142"/>
        <end position="166"/>
    </location>
</feature>
<dbReference type="InterPro" id="IPR002656">
    <property type="entry name" value="Acyl_transf_3_dom"/>
</dbReference>
<dbReference type="PANTHER" id="PTHR23028">
    <property type="entry name" value="ACETYLTRANSFERASE"/>
    <property type="match status" value="1"/>
</dbReference>
<keyword evidence="2" id="KW-1133">Transmembrane helix</keyword>
<reference evidence="5 6" key="1">
    <citation type="submission" date="2024-10" db="EMBL/GenBank/DDBJ databases">
        <title>Isolation, draft genome sequencing and identification of Phyllobacterium sp. NSA23, isolated from leaf soil.</title>
        <authorList>
            <person name="Akita H."/>
        </authorList>
    </citation>
    <scope>NUCLEOTIDE SEQUENCE [LARGE SCALE GENOMIC DNA]</scope>
    <source>
        <strain evidence="5 6">NSA23</strain>
    </source>
</reference>
<feature type="region of interest" description="Disordered" evidence="1">
    <location>
        <begin position="657"/>
        <end position="680"/>
    </location>
</feature>
<name>A0ABQ0H441_9HYPH</name>
<evidence type="ECO:0000256" key="2">
    <source>
        <dbReference type="SAM" id="Phobius"/>
    </source>
</evidence>
<keyword evidence="2" id="KW-0472">Membrane</keyword>
<dbReference type="PANTHER" id="PTHR23028:SF53">
    <property type="entry name" value="ACYL_TRANSF_3 DOMAIN-CONTAINING PROTEIN"/>
    <property type="match status" value="1"/>
</dbReference>
<keyword evidence="6" id="KW-1185">Reference proteome</keyword>